<feature type="compositionally biased region" description="Basic residues" evidence="2">
    <location>
        <begin position="111"/>
        <end position="128"/>
    </location>
</feature>
<dbReference type="Gene3D" id="3.30.160.60">
    <property type="entry name" value="Classic Zinc Finger"/>
    <property type="match status" value="1"/>
</dbReference>
<evidence type="ECO:0000256" key="2">
    <source>
        <dbReference type="SAM" id="MobiDB-lite"/>
    </source>
</evidence>
<dbReference type="OrthoDB" id="8113227at2759"/>
<accession>X6MWR3</accession>
<keyword evidence="1" id="KW-0863">Zinc-finger</keyword>
<evidence type="ECO:0000259" key="3">
    <source>
        <dbReference type="PROSITE" id="PS50157"/>
    </source>
</evidence>
<reference evidence="4 5" key="1">
    <citation type="journal article" date="2013" name="Curr. Biol.">
        <title>The Genome of the Foraminiferan Reticulomyxa filosa.</title>
        <authorList>
            <person name="Glockner G."/>
            <person name="Hulsmann N."/>
            <person name="Schleicher M."/>
            <person name="Noegel A.A."/>
            <person name="Eichinger L."/>
            <person name="Gallinger C."/>
            <person name="Pawlowski J."/>
            <person name="Sierra R."/>
            <person name="Euteneuer U."/>
            <person name="Pillet L."/>
            <person name="Moustafa A."/>
            <person name="Platzer M."/>
            <person name="Groth M."/>
            <person name="Szafranski K."/>
            <person name="Schliwa M."/>
        </authorList>
    </citation>
    <scope>NUCLEOTIDE SEQUENCE [LARGE SCALE GENOMIC DNA]</scope>
</reference>
<evidence type="ECO:0000313" key="5">
    <source>
        <dbReference type="Proteomes" id="UP000023152"/>
    </source>
</evidence>
<dbReference type="EMBL" id="ASPP01015791">
    <property type="protein sequence ID" value="ETO17897.1"/>
    <property type="molecule type" value="Genomic_DNA"/>
</dbReference>
<feature type="region of interest" description="Disordered" evidence="2">
    <location>
        <begin position="111"/>
        <end position="173"/>
    </location>
</feature>
<name>X6MWR3_RETFI</name>
<dbReference type="AlphaFoldDB" id="X6MWR3"/>
<keyword evidence="1" id="KW-0862">Zinc</keyword>
<keyword evidence="5" id="KW-1185">Reference proteome</keyword>
<dbReference type="InterPro" id="IPR013087">
    <property type="entry name" value="Znf_C2H2_type"/>
</dbReference>
<dbReference type="InterPro" id="IPR036236">
    <property type="entry name" value="Znf_C2H2_sf"/>
</dbReference>
<evidence type="ECO:0000256" key="1">
    <source>
        <dbReference type="PROSITE-ProRule" id="PRU00042"/>
    </source>
</evidence>
<dbReference type="SMART" id="SM00355">
    <property type="entry name" value="ZnF_C2H2"/>
    <property type="match status" value="3"/>
</dbReference>
<feature type="domain" description="C2H2-type" evidence="3">
    <location>
        <begin position="42"/>
        <end position="69"/>
    </location>
</feature>
<dbReference type="GO" id="GO:0008270">
    <property type="term" value="F:zinc ion binding"/>
    <property type="evidence" value="ECO:0007669"/>
    <property type="project" value="UniProtKB-KW"/>
</dbReference>
<gene>
    <name evidence="4" type="ORF">RFI_19406</name>
</gene>
<feature type="compositionally biased region" description="Basic and acidic residues" evidence="2">
    <location>
        <begin position="160"/>
        <end position="170"/>
    </location>
</feature>
<keyword evidence="1" id="KW-0479">Metal-binding</keyword>
<sequence length="321" mass="36194">MASISLGDAFCFSVDCHKCHVHFTDYNEYGDHLKVHYTNNWLHCDYCGKISAHKSNFVSHLASHTNARPFVCKLCNIRTSTRQNLVSHIHKTHESTANKLIEEAHVSVIPRKKRKVSGTPKKHKKRASRQNNIENLDYGPVCNTKKRASLDPKKKKKQELKRSSDFKDSDSCSNLISPPSLAPSFMPQPFSNDCELEIAGCNFNRNFSPFLPTEEGIQTFNVAHGRGGIPTSVDSSQTFDVRMANIINSQVTQPQHISQKIASQEKGKTQNDERLFHSQSVAADSMELLLAGAAWVCLSTFALRYNIIPLLLKDCTFFWIK</sequence>
<comment type="caution">
    <text evidence="4">The sequence shown here is derived from an EMBL/GenBank/DDBJ whole genome shotgun (WGS) entry which is preliminary data.</text>
</comment>
<evidence type="ECO:0000313" key="4">
    <source>
        <dbReference type="EMBL" id="ETO17897.1"/>
    </source>
</evidence>
<dbReference type="PROSITE" id="PS00028">
    <property type="entry name" value="ZINC_FINGER_C2H2_1"/>
    <property type="match status" value="1"/>
</dbReference>
<dbReference type="PROSITE" id="PS50157">
    <property type="entry name" value="ZINC_FINGER_C2H2_2"/>
    <property type="match status" value="1"/>
</dbReference>
<organism evidence="4 5">
    <name type="scientific">Reticulomyxa filosa</name>
    <dbReference type="NCBI Taxonomy" id="46433"/>
    <lineage>
        <taxon>Eukaryota</taxon>
        <taxon>Sar</taxon>
        <taxon>Rhizaria</taxon>
        <taxon>Retaria</taxon>
        <taxon>Foraminifera</taxon>
        <taxon>Monothalamids</taxon>
        <taxon>Reticulomyxidae</taxon>
        <taxon>Reticulomyxa</taxon>
    </lineage>
</organism>
<proteinExistence type="predicted"/>
<dbReference type="SUPFAM" id="SSF57667">
    <property type="entry name" value="beta-beta-alpha zinc fingers"/>
    <property type="match status" value="1"/>
</dbReference>
<protein>
    <recommendedName>
        <fullName evidence="3">C2H2-type domain-containing protein</fullName>
    </recommendedName>
</protein>
<dbReference type="Proteomes" id="UP000023152">
    <property type="component" value="Unassembled WGS sequence"/>
</dbReference>